<dbReference type="Proteomes" id="UP000239576">
    <property type="component" value="Unassembled WGS sequence"/>
</dbReference>
<organism evidence="2 3">
    <name type="scientific">Stenomitos frigidus ULC18</name>
    <dbReference type="NCBI Taxonomy" id="2107698"/>
    <lineage>
        <taxon>Bacteria</taxon>
        <taxon>Bacillati</taxon>
        <taxon>Cyanobacteriota</taxon>
        <taxon>Cyanophyceae</taxon>
        <taxon>Leptolyngbyales</taxon>
        <taxon>Leptolyngbyaceae</taxon>
        <taxon>Stenomitos</taxon>
    </lineage>
</organism>
<dbReference type="Pfam" id="PF01850">
    <property type="entry name" value="PIN"/>
    <property type="match status" value="1"/>
</dbReference>
<dbReference type="Gene3D" id="3.40.50.1010">
    <property type="entry name" value="5'-nuclease"/>
    <property type="match status" value="1"/>
</dbReference>
<evidence type="ECO:0000313" key="2">
    <source>
        <dbReference type="EMBL" id="PSB24391.1"/>
    </source>
</evidence>
<dbReference type="SUPFAM" id="SSF88723">
    <property type="entry name" value="PIN domain-like"/>
    <property type="match status" value="1"/>
</dbReference>
<reference evidence="2 3" key="2">
    <citation type="submission" date="2018-03" db="EMBL/GenBank/DDBJ databases">
        <title>The ancient ancestry and fast evolution of plastids.</title>
        <authorList>
            <person name="Moore K.R."/>
            <person name="Magnabosco C."/>
            <person name="Momper L."/>
            <person name="Gold D.A."/>
            <person name="Bosak T."/>
            <person name="Fournier G.P."/>
        </authorList>
    </citation>
    <scope>NUCLEOTIDE SEQUENCE [LARGE SCALE GENOMIC DNA]</scope>
    <source>
        <strain evidence="2 3">ULC18</strain>
    </source>
</reference>
<dbReference type="InterPro" id="IPR029060">
    <property type="entry name" value="PIN-like_dom_sf"/>
</dbReference>
<dbReference type="EMBL" id="PVWK01000147">
    <property type="protein sequence ID" value="PSB24391.1"/>
    <property type="molecule type" value="Genomic_DNA"/>
</dbReference>
<feature type="domain" description="PIN" evidence="1">
    <location>
        <begin position="2"/>
        <end position="91"/>
    </location>
</feature>
<sequence length="106" mass="12037">MDTLVLPVVVLPEICYLVASRLGHQAMRRFVSVMTPDAVQVESVTTEDLVRVHQILEQYADNQLDFTDAAIVAIAGRLTITCVYKLDRRDFAIICPRHCDYFELLP</sequence>
<comment type="caution">
    <text evidence="2">The sequence shown here is derived from an EMBL/GenBank/DDBJ whole genome shotgun (WGS) entry which is preliminary data.</text>
</comment>
<dbReference type="InterPro" id="IPR002716">
    <property type="entry name" value="PIN_dom"/>
</dbReference>
<gene>
    <name evidence="2" type="ORF">C7B82_27275</name>
</gene>
<proteinExistence type="predicted"/>
<dbReference type="AlphaFoldDB" id="A0A2T1DVD3"/>
<name>A0A2T1DVD3_9CYAN</name>
<reference evidence="3" key="1">
    <citation type="submission" date="2018-02" db="EMBL/GenBank/DDBJ databases">
        <authorList>
            <person name="Moore K."/>
            <person name="Momper L."/>
        </authorList>
    </citation>
    <scope>NUCLEOTIDE SEQUENCE [LARGE SCALE GENOMIC DNA]</scope>
    <source>
        <strain evidence="3">ULC18</strain>
    </source>
</reference>
<protein>
    <submittedName>
        <fullName evidence="2">VapC toxin family PIN domain ribonuclease</fullName>
    </submittedName>
</protein>
<dbReference type="RefSeq" id="WP_106260038.1">
    <property type="nucleotide sequence ID" value="NZ_CAWNSW010000097.1"/>
</dbReference>
<accession>A0A2T1DVD3</accession>
<evidence type="ECO:0000313" key="3">
    <source>
        <dbReference type="Proteomes" id="UP000239576"/>
    </source>
</evidence>
<keyword evidence="3" id="KW-1185">Reference proteome</keyword>
<evidence type="ECO:0000259" key="1">
    <source>
        <dbReference type="Pfam" id="PF01850"/>
    </source>
</evidence>
<dbReference type="OrthoDB" id="425811at2"/>